<dbReference type="GeneID" id="36525389"/>
<accession>A0A2I2FHQ0</accession>
<sequence>MASNADCITNLPSEVPLVGLSETDKAAVAPSDEVNWDGPDDPKNPLNWSEKRRLISVILISIVGFLTPFSSSVSAPATAQIMNEFSSSDETLEGFVVSVFVLGNAVGPLLFGPASEVWGRSIILNSCNALFVAFTIGCALATSLPMLMVFRFLSGCVGAAPVAIGGGVIADLIPKERRGKAMGIFTTGSLAGPVVGPIAGGYLAQGINWRWSFWLVVIIGGLVSVLVLLFLRETHAPTVLKWKANKIQKHTGGTILRVPGIKDEPLSRVCTQAIVRPAKMLFLSPITASLSVFQALVFGYMYLMFTTFTPTFETKYGFSLGESGVVYLSLGVGIAITAYAVTQYSDKLMLARGVKKNREGRPEDRLLLMSYGAPMVPIGLLWYGWSAQNELHFMVPIVGIAFVGLGIMSVSLPGNLYMVDTFTNYAASALAAVTFLRSVAGGLIPLAGPPMFNALDVGWGCSTLAFIAVTLCPIPLLLTRYGELIRTKFPVRL</sequence>
<keyword evidence="2 5" id="KW-0812">Transmembrane</keyword>
<evidence type="ECO:0000259" key="6">
    <source>
        <dbReference type="PROSITE" id="PS50850"/>
    </source>
</evidence>
<feature type="transmembrane region" description="Helical" evidence="5">
    <location>
        <begin position="457"/>
        <end position="478"/>
    </location>
</feature>
<feature type="transmembrane region" description="Helical" evidence="5">
    <location>
        <begin position="366"/>
        <end position="385"/>
    </location>
</feature>
<reference evidence="7 8" key="1">
    <citation type="submission" date="2017-12" db="EMBL/GenBank/DDBJ databases">
        <authorList>
            <consortium name="DOE Joint Genome Institute"/>
            <person name="Haridas S."/>
            <person name="Kjaerbolling I."/>
            <person name="Vesth T.C."/>
            <person name="Frisvad J.C."/>
            <person name="Nybo J.L."/>
            <person name="Theobald S."/>
            <person name="Kuo A."/>
            <person name="Bowyer P."/>
            <person name="Matsuda Y."/>
            <person name="Mondo S."/>
            <person name="Lyhne E.K."/>
            <person name="Kogle M.E."/>
            <person name="Clum A."/>
            <person name="Lipzen A."/>
            <person name="Salamov A."/>
            <person name="Ngan C.Y."/>
            <person name="Daum C."/>
            <person name="Chiniquy J."/>
            <person name="Barry K."/>
            <person name="LaButti K."/>
            <person name="Simmons B.A."/>
            <person name="Magnuson J.K."/>
            <person name="Mortensen U.H."/>
            <person name="Larsen T.O."/>
            <person name="Grigoriev I.V."/>
            <person name="Baker S.E."/>
            <person name="Andersen M.R."/>
            <person name="Nordberg H.P."/>
            <person name="Cantor M.N."/>
            <person name="Hua S.X."/>
        </authorList>
    </citation>
    <scope>NUCLEOTIDE SEQUENCE [LARGE SCALE GENOMIC DNA]</scope>
    <source>
        <strain evidence="7 8">CBS 102.13</strain>
    </source>
</reference>
<dbReference type="InterPro" id="IPR020846">
    <property type="entry name" value="MFS_dom"/>
</dbReference>
<keyword evidence="3 5" id="KW-1133">Transmembrane helix</keyword>
<name>A0A2I2FHQ0_ASPCN</name>
<evidence type="ECO:0000313" key="7">
    <source>
        <dbReference type="EMBL" id="PLB40144.1"/>
    </source>
</evidence>
<feature type="transmembrane region" description="Helical" evidence="5">
    <location>
        <begin position="94"/>
        <end position="111"/>
    </location>
</feature>
<keyword evidence="8" id="KW-1185">Reference proteome</keyword>
<feature type="transmembrane region" description="Helical" evidence="5">
    <location>
        <begin position="123"/>
        <end position="142"/>
    </location>
</feature>
<dbReference type="Pfam" id="PF07690">
    <property type="entry name" value="MFS_1"/>
    <property type="match status" value="1"/>
</dbReference>
<gene>
    <name evidence="7" type="ORF">BDW47DRAFT_135033</name>
</gene>
<evidence type="ECO:0000313" key="8">
    <source>
        <dbReference type="Proteomes" id="UP000234585"/>
    </source>
</evidence>
<feature type="transmembrane region" description="Helical" evidence="5">
    <location>
        <begin position="325"/>
        <end position="345"/>
    </location>
</feature>
<feature type="transmembrane region" description="Helical" evidence="5">
    <location>
        <begin position="148"/>
        <end position="170"/>
    </location>
</feature>
<feature type="transmembrane region" description="Helical" evidence="5">
    <location>
        <begin position="54"/>
        <end position="74"/>
    </location>
</feature>
<feature type="domain" description="Major facilitator superfamily (MFS) profile" evidence="6">
    <location>
        <begin position="56"/>
        <end position="488"/>
    </location>
</feature>
<dbReference type="CDD" id="cd17323">
    <property type="entry name" value="MFS_Tpo1_MDR_like"/>
    <property type="match status" value="1"/>
</dbReference>
<dbReference type="Proteomes" id="UP000234585">
    <property type="component" value="Unassembled WGS sequence"/>
</dbReference>
<feature type="transmembrane region" description="Helical" evidence="5">
    <location>
        <begin position="211"/>
        <end position="231"/>
    </location>
</feature>
<proteinExistence type="predicted"/>
<dbReference type="PANTHER" id="PTHR23502">
    <property type="entry name" value="MAJOR FACILITATOR SUPERFAMILY"/>
    <property type="match status" value="1"/>
</dbReference>
<dbReference type="GO" id="GO:0016020">
    <property type="term" value="C:membrane"/>
    <property type="evidence" value="ECO:0007669"/>
    <property type="project" value="UniProtKB-SubCell"/>
</dbReference>
<dbReference type="RefSeq" id="XP_024674156.1">
    <property type="nucleotide sequence ID" value="XM_024818229.1"/>
</dbReference>
<comment type="subcellular location">
    <subcellularLocation>
        <location evidence="1">Membrane</location>
        <topology evidence="1">Multi-pass membrane protein</topology>
    </subcellularLocation>
</comment>
<evidence type="ECO:0000256" key="2">
    <source>
        <dbReference type="ARBA" id="ARBA00022692"/>
    </source>
</evidence>
<protein>
    <submittedName>
        <fullName evidence="7">MFS general substrate transporter</fullName>
    </submittedName>
</protein>
<dbReference type="SUPFAM" id="SSF103473">
    <property type="entry name" value="MFS general substrate transporter"/>
    <property type="match status" value="1"/>
</dbReference>
<dbReference type="PANTHER" id="PTHR23502:SF157">
    <property type="entry name" value="MAJOR FACILITATOR SUPERFAMILY (MFS) PROFILE DOMAIN-CONTAINING PROTEIN-RELATED"/>
    <property type="match status" value="1"/>
</dbReference>
<dbReference type="InterPro" id="IPR011701">
    <property type="entry name" value="MFS"/>
</dbReference>
<dbReference type="STRING" id="41067.A0A2I2FHQ0"/>
<organism evidence="7 8">
    <name type="scientific">Aspergillus candidus</name>
    <dbReference type="NCBI Taxonomy" id="41067"/>
    <lineage>
        <taxon>Eukaryota</taxon>
        <taxon>Fungi</taxon>
        <taxon>Dikarya</taxon>
        <taxon>Ascomycota</taxon>
        <taxon>Pezizomycotina</taxon>
        <taxon>Eurotiomycetes</taxon>
        <taxon>Eurotiomycetidae</taxon>
        <taxon>Eurotiales</taxon>
        <taxon>Aspergillaceae</taxon>
        <taxon>Aspergillus</taxon>
        <taxon>Aspergillus subgen. Circumdati</taxon>
    </lineage>
</organism>
<dbReference type="InterPro" id="IPR036259">
    <property type="entry name" value="MFS_trans_sf"/>
</dbReference>
<feature type="transmembrane region" description="Helical" evidence="5">
    <location>
        <begin position="424"/>
        <end position="445"/>
    </location>
</feature>
<dbReference type="FunFam" id="1.20.1250.20:FF:000011">
    <property type="entry name" value="MFS multidrug transporter, putative"/>
    <property type="match status" value="1"/>
</dbReference>
<dbReference type="EMBL" id="KZ559125">
    <property type="protein sequence ID" value="PLB40144.1"/>
    <property type="molecule type" value="Genomic_DNA"/>
</dbReference>
<evidence type="ECO:0000256" key="3">
    <source>
        <dbReference type="ARBA" id="ARBA00022989"/>
    </source>
</evidence>
<evidence type="ECO:0000256" key="1">
    <source>
        <dbReference type="ARBA" id="ARBA00004141"/>
    </source>
</evidence>
<dbReference type="OrthoDB" id="5296287at2759"/>
<evidence type="ECO:0000256" key="5">
    <source>
        <dbReference type="SAM" id="Phobius"/>
    </source>
</evidence>
<dbReference type="AlphaFoldDB" id="A0A2I2FHQ0"/>
<evidence type="ECO:0000256" key="4">
    <source>
        <dbReference type="ARBA" id="ARBA00023136"/>
    </source>
</evidence>
<keyword evidence="4 5" id="KW-0472">Membrane</keyword>
<feature type="transmembrane region" description="Helical" evidence="5">
    <location>
        <begin position="182"/>
        <end position="205"/>
    </location>
</feature>
<feature type="transmembrane region" description="Helical" evidence="5">
    <location>
        <begin position="391"/>
        <end position="412"/>
    </location>
</feature>
<dbReference type="PROSITE" id="PS50850">
    <property type="entry name" value="MFS"/>
    <property type="match status" value="1"/>
</dbReference>
<dbReference type="GO" id="GO:0022857">
    <property type="term" value="F:transmembrane transporter activity"/>
    <property type="evidence" value="ECO:0007669"/>
    <property type="project" value="InterPro"/>
</dbReference>
<feature type="transmembrane region" description="Helical" evidence="5">
    <location>
        <begin position="281"/>
        <end position="305"/>
    </location>
</feature>
<dbReference type="Gene3D" id="1.20.1250.20">
    <property type="entry name" value="MFS general substrate transporter like domains"/>
    <property type="match status" value="1"/>
</dbReference>